<dbReference type="KEGG" id="ehr:EHR_03190"/>
<evidence type="ECO:0000313" key="3">
    <source>
        <dbReference type="Proteomes" id="UP000002895"/>
    </source>
</evidence>
<sequence length="44" mass="4839">MLLLSHRESEVVKTSGSSDDNKKEFFETASHVLKNSGLFQGADV</sequence>
<evidence type="ECO:0000313" key="2">
    <source>
        <dbReference type="EMBL" id="AFM69612.1"/>
    </source>
</evidence>
<feature type="region of interest" description="Disordered" evidence="1">
    <location>
        <begin position="1"/>
        <end position="20"/>
    </location>
</feature>
<dbReference type="HOGENOM" id="CLU_212040_0_0_9"/>
<organism evidence="2 3">
    <name type="scientific">Enterococcus hirae (strain ATCC 9790 / DSM 20160 / JCM 8729 / LMG 6399 / NBRC 3181 / NCIMB 6459 / NCDO 1258 / NCTC 12367 / WDCM 00089 / R)</name>
    <dbReference type="NCBI Taxonomy" id="768486"/>
    <lineage>
        <taxon>Bacteria</taxon>
        <taxon>Bacillati</taxon>
        <taxon>Bacillota</taxon>
        <taxon>Bacilli</taxon>
        <taxon>Lactobacillales</taxon>
        <taxon>Enterococcaceae</taxon>
        <taxon>Enterococcus</taxon>
    </lineage>
</organism>
<dbReference type="EMBL" id="CP003504">
    <property type="protein sequence ID" value="AFM69612.1"/>
    <property type="molecule type" value="Genomic_DNA"/>
</dbReference>
<dbReference type="PATRIC" id="fig|768486.3.peg.610"/>
<accession>I6SW73</accession>
<evidence type="ECO:0000256" key="1">
    <source>
        <dbReference type="SAM" id="MobiDB-lite"/>
    </source>
</evidence>
<keyword evidence="3" id="KW-1185">Reference proteome</keyword>
<protein>
    <submittedName>
        <fullName evidence="2">Uncharacterized protein</fullName>
    </submittedName>
</protein>
<dbReference type="Proteomes" id="UP000002895">
    <property type="component" value="Chromosome"/>
</dbReference>
<reference evidence="2 3" key="1">
    <citation type="journal article" date="2012" name="J. Bacteriol.">
        <title>Genome sequence of Enterococcus hirae (Streptococcus faecalis) ATCC 9790, a model organism for the study of ion transport, bioenergetics, and copper homeostasis.</title>
        <authorList>
            <person name="Gaechter T."/>
            <person name="Wunderlin C."/>
            <person name="Schmidheini T."/>
            <person name="Solioz M."/>
        </authorList>
    </citation>
    <scope>NUCLEOTIDE SEQUENCE [LARGE SCALE GENOMIC DNA]</scope>
    <source>
        <strain evidence="3">ATCC 9790 / DSM 20160 / JCM 8729 / LMG 6399 / NBRC 3181 / NCIMB 6459 / NCDO 1258 / NCTC 12367 / WDCM 00089 / R</strain>
    </source>
</reference>
<feature type="compositionally biased region" description="Basic and acidic residues" evidence="1">
    <location>
        <begin position="1"/>
        <end position="11"/>
    </location>
</feature>
<gene>
    <name evidence="2" type="ordered locus">EHR_03190</name>
</gene>
<name>I6SW73_ENTHA</name>
<dbReference type="AlphaFoldDB" id="I6SW73"/>
<proteinExistence type="predicted"/>